<dbReference type="PROSITE" id="PS51350">
    <property type="entry name" value="PTS_HPR_DOM"/>
    <property type="match status" value="1"/>
</dbReference>
<dbReference type="PANTHER" id="PTHR33705:SF2">
    <property type="entry name" value="PHOSPHOCARRIER PROTEIN NPR"/>
    <property type="match status" value="1"/>
</dbReference>
<reference evidence="5" key="2">
    <citation type="submission" date="2013-03" db="EMBL/GenBank/DDBJ databases">
        <title>The Genome Sequence of Oribacterium sp. ACB1.</title>
        <authorList>
            <consortium name="The Broad Institute Genomics Platform"/>
            <consortium name="The Broad Institute Genome Sequencing Center for Infectious Disease"/>
            <person name="Earl A."/>
            <person name="Ward D."/>
            <person name="Feldgarden M."/>
            <person name="Gevers D."/>
            <person name="Sizova M."/>
            <person name="Hazen A."/>
            <person name="Epstein S."/>
            <person name="Walker B."/>
            <person name="Young S."/>
            <person name="Zeng Q."/>
            <person name="Gargeya S."/>
            <person name="Fitzgerald M."/>
            <person name="Haas B."/>
            <person name="Abouelleil A."/>
            <person name="Allen A.W."/>
            <person name="Alvarado L."/>
            <person name="Arachchi H.M."/>
            <person name="Berlin A.M."/>
            <person name="Chapman S.B."/>
            <person name="Gainer-Dewar J."/>
            <person name="Goldberg J."/>
            <person name="Griggs A."/>
            <person name="Gujja S."/>
            <person name="Hansen M."/>
            <person name="Howarth C."/>
            <person name="Imamovic A."/>
            <person name="Ireland A."/>
            <person name="Larimer J."/>
            <person name="McCowan C."/>
            <person name="Murphy C."/>
            <person name="Pearson M."/>
            <person name="Poon T.W."/>
            <person name="Priest M."/>
            <person name="Roberts A."/>
            <person name="Saif S."/>
            <person name="Shea T."/>
            <person name="Sisk P."/>
            <person name="Sykes S."/>
            <person name="Wortman J."/>
            <person name="Nusbaum C."/>
            <person name="Birren B."/>
        </authorList>
    </citation>
    <scope>NUCLEOTIDE SEQUENCE [LARGE SCALE GENOMIC DNA]</scope>
    <source>
        <strain evidence="5">ACB1</strain>
    </source>
</reference>
<gene>
    <name evidence="5" type="ORF">HMPREF9625_00501</name>
</gene>
<dbReference type="SUPFAM" id="SSF55594">
    <property type="entry name" value="HPr-like"/>
    <property type="match status" value="1"/>
</dbReference>
<evidence type="ECO:0000256" key="2">
    <source>
        <dbReference type="ARBA" id="ARBA00022490"/>
    </source>
</evidence>
<protein>
    <submittedName>
        <fullName evidence="5">HPr family phosphocarrier</fullName>
    </submittedName>
</protein>
<comment type="subcellular location">
    <subcellularLocation>
        <location evidence="1">Cytoplasm</location>
    </subcellularLocation>
</comment>
<keyword evidence="6" id="KW-1185">Reference proteome</keyword>
<evidence type="ECO:0000259" key="4">
    <source>
        <dbReference type="PROSITE" id="PS51350"/>
    </source>
</evidence>
<dbReference type="NCBIfam" id="TIGR01003">
    <property type="entry name" value="PTS_HPr_family"/>
    <property type="match status" value="1"/>
</dbReference>
<dbReference type="HOGENOM" id="CLU_136230_2_4_9"/>
<name>G9WMB8_9FIRM</name>
<dbReference type="Pfam" id="PF00381">
    <property type="entry name" value="PTS-HPr"/>
    <property type="match status" value="1"/>
</dbReference>
<evidence type="ECO:0000256" key="3">
    <source>
        <dbReference type="ARBA" id="ARBA00022683"/>
    </source>
</evidence>
<dbReference type="InterPro" id="IPR000032">
    <property type="entry name" value="HPr-like"/>
</dbReference>
<feature type="domain" description="HPr" evidence="4">
    <location>
        <begin position="1"/>
        <end position="88"/>
    </location>
</feature>
<keyword evidence="2" id="KW-0963">Cytoplasm</keyword>
<organism evidence="5 6">
    <name type="scientific">Oribacterium parvum ACB1</name>
    <dbReference type="NCBI Taxonomy" id="796943"/>
    <lineage>
        <taxon>Bacteria</taxon>
        <taxon>Bacillati</taxon>
        <taxon>Bacillota</taxon>
        <taxon>Clostridia</taxon>
        <taxon>Lachnospirales</taxon>
        <taxon>Lachnospiraceae</taxon>
        <taxon>Oribacterium</taxon>
    </lineage>
</organism>
<proteinExistence type="predicted"/>
<dbReference type="EMBL" id="AFZC02000003">
    <property type="protein sequence ID" value="EHL11671.1"/>
    <property type="molecule type" value="Genomic_DNA"/>
</dbReference>
<reference evidence="5" key="1">
    <citation type="submission" date="2011-08" db="EMBL/GenBank/DDBJ databases">
        <authorList>
            <consortium name="The Broad Institute Genome Sequencing Platform"/>
            <person name="Earl A."/>
            <person name="Ward D."/>
            <person name="Feldgarden M."/>
            <person name="Gevers D."/>
            <person name="Sizova M."/>
            <person name="Hazen A."/>
            <person name="Epstein S."/>
            <person name="Young S.K."/>
            <person name="Zeng Q."/>
            <person name="Gargeya S."/>
            <person name="Fitzgerald M."/>
            <person name="Haas B."/>
            <person name="Abouelleil A."/>
            <person name="Alvarado L."/>
            <person name="Arachchi H.M."/>
            <person name="Berlin A."/>
            <person name="Brown A."/>
            <person name="Chapman S.B."/>
            <person name="Chen Z."/>
            <person name="Dunbar C."/>
            <person name="Freedman E."/>
            <person name="Gearin G."/>
            <person name="Gellesch M."/>
            <person name="Goldberg J."/>
            <person name="Griggs A."/>
            <person name="Gujja S."/>
            <person name="Heiman D."/>
            <person name="Howarth C."/>
            <person name="Larson L."/>
            <person name="Lui A."/>
            <person name="MacDonald P.J.P."/>
            <person name="Montmayeur A."/>
            <person name="Murphy C."/>
            <person name="Neiman D."/>
            <person name="Pearson M."/>
            <person name="Priest M."/>
            <person name="Roberts A."/>
            <person name="Saif S."/>
            <person name="Shea T."/>
            <person name="Shenoy N."/>
            <person name="Sisk P."/>
            <person name="Stolte C."/>
            <person name="Sykes S."/>
            <person name="Wortman J."/>
            <person name="Nusbaum C."/>
            <person name="Birren B."/>
        </authorList>
    </citation>
    <scope>NUCLEOTIDE SEQUENCE</scope>
    <source>
        <strain evidence="5">ACB1</strain>
    </source>
</reference>
<dbReference type="CDD" id="cd00367">
    <property type="entry name" value="PTS-HPr_like"/>
    <property type="match status" value="1"/>
</dbReference>
<dbReference type="RefSeq" id="WP_009534364.1">
    <property type="nucleotide sequence ID" value="NZ_KE148312.1"/>
</dbReference>
<comment type="caution">
    <text evidence="5">The sequence shown here is derived from an EMBL/GenBank/DDBJ whole genome shotgun (WGS) entry which is preliminary data.</text>
</comment>
<accession>G9WMB8</accession>
<sequence>MVSAEVKIINESGLHLRPAGVLTQTCIRFKSEIILYYGERKIIGKSVLNVMAAGVKKGSTVRVECNGVDEEDALKAVLEAISTGLGEGTSVPESLF</sequence>
<dbReference type="Gene3D" id="3.30.1340.10">
    <property type="entry name" value="HPr-like"/>
    <property type="match status" value="1"/>
</dbReference>
<evidence type="ECO:0000313" key="6">
    <source>
        <dbReference type="Proteomes" id="UP000018461"/>
    </source>
</evidence>
<dbReference type="Proteomes" id="UP000018461">
    <property type="component" value="Unassembled WGS sequence"/>
</dbReference>
<dbReference type="PANTHER" id="PTHR33705">
    <property type="entry name" value="PHOSPHOCARRIER PROTEIN HPR"/>
    <property type="match status" value="1"/>
</dbReference>
<evidence type="ECO:0000256" key="1">
    <source>
        <dbReference type="ARBA" id="ARBA00004496"/>
    </source>
</evidence>
<dbReference type="InterPro" id="IPR050399">
    <property type="entry name" value="HPr"/>
</dbReference>
<keyword evidence="3" id="KW-0598">Phosphotransferase system</keyword>
<dbReference type="PATRIC" id="fig|796943.3.peg.896"/>
<dbReference type="PRINTS" id="PR00107">
    <property type="entry name" value="PHOSPHOCPHPR"/>
</dbReference>
<dbReference type="STRING" id="796943.HMPREF9625_00501"/>
<dbReference type="GO" id="GO:0009401">
    <property type="term" value="P:phosphoenolpyruvate-dependent sugar phosphotransferase system"/>
    <property type="evidence" value="ECO:0007669"/>
    <property type="project" value="UniProtKB-KW"/>
</dbReference>
<dbReference type="AlphaFoldDB" id="G9WMB8"/>
<dbReference type="InterPro" id="IPR035895">
    <property type="entry name" value="HPr-like_sf"/>
</dbReference>
<dbReference type="GO" id="GO:0005737">
    <property type="term" value="C:cytoplasm"/>
    <property type="evidence" value="ECO:0007669"/>
    <property type="project" value="UniProtKB-SubCell"/>
</dbReference>
<evidence type="ECO:0000313" key="5">
    <source>
        <dbReference type="EMBL" id="EHL11671.1"/>
    </source>
</evidence>